<comment type="caution">
    <text evidence="2">The sequence shown here is derived from an EMBL/GenBank/DDBJ whole genome shotgun (WGS) entry which is preliminary data.</text>
</comment>
<dbReference type="InterPro" id="IPR011990">
    <property type="entry name" value="TPR-like_helical_dom_sf"/>
</dbReference>
<accession>A0ABS3JQI5</accession>
<name>A0ABS3JQI5_9BACT</name>
<dbReference type="Proteomes" id="UP000664628">
    <property type="component" value="Unassembled WGS sequence"/>
</dbReference>
<dbReference type="PROSITE" id="PS50005">
    <property type="entry name" value="TPR"/>
    <property type="match status" value="2"/>
</dbReference>
<evidence type="ECO:0000256" key="1">
    <source>
        <dbReference type="PROSITE-ProRule" id="PRU00339"/>
    </source>
</evidence>
<gene>
    <name evidence="2" type="ORF">J2I46_27015</name>
</gene>
<feature type="repeat" description="TPR" evidence="1">
    <location>
        <begin position="401"/>
        <end position="434"/>
    </location>
</feature>
<dbReference type="Pfam" id="PF13432">
    <property type="entry name" value="TPR_16"/>
    <property type="match status" value="1"/>
</dbReference>
<feature type="repeat" description="TPR" evidence="1">
    <location>
        <begin position="440"/>
        <end position="473"/>
    </location>
</feature>
<dbReference type="SUPFAM" id="SSF48452">
    <property type="entry name" value="TPR-like"/>
    <property type="match status" value="1"/>
</dbReference>
<proteinExistence type="predicted"/>
<organism evidence="2 3">
    <name type="scientific">Fibrella forsythiae</name>
    <dbReference type="NCBI Taxonomy" id="2817061"/>
    <lineage>
        <taxon>Bacteria</taxon>
        <taxon>Pseudomonadati</taxon>
        <taxon>Bacteroidota</taxon>
        <taxon>Cytophagia</taxon>
        <taxon>Cytophagales</taxon>
        <taxon>Spirosomataceae</taxon>
        <taxon>Fibrella</taxon>
    </lineage>
</organism>
<keyword evidence="1" id="KW-0802">TPR repeat</keyword>
<dbReference type="SMART" id="SM00028">
    <property type="entry name" value="TPR"/>
    <property type="match status" value="3"/>
</dbReference>
<dbReference type="Gene3D" id="1.25.40.10">
    <property type="entry name" value="Tetratricopeptide repeat domain"/>
    <property type="match status" value="2"/>
</dbReference>
<evidence type="ECO:0000313" key="2">
    <source>
        <dbReference type="EMBL" id="MBO0952263.1"/>
    </source>
</evidence>
<dbReference type="Pfam" id="PF13176">
    <property type="entry name" value="TPR_7"/>
    <property type="match status" value="1"/>
</dbReference>
<keyword evidence="3" id="KW-1185">Reference proteome</keyword>
<reference evidence="2 3" key="1">
    <citation type="submission" date="2021-03" db="EMBL/GenBank/DDBJ databases">
        <title>Fibrella sp. HMF5405 genome sequencing and assembly.</title>
        <authorList>
            <person name="Kang H."/>
            <person name="Kim H."/>
            <person name="Bae S."/>
            <person name="Joh K."/>
        </authorList>
    </citation>
    <scope>NUCLEOTIDE SEQUENCE [LARGE SCALE GENOMIC DNA]</scope>
    <source>
        <strain evidence="2 3">HMF5405</strain>
    </source>
</reference>
<evidence type="ECO:0000313" key="3">
    <source>
        <dbReference type="Proteomes" id="UP000664628"/>
    </source>
</evidence>
<dbReference type="EMBL" id="JAFMYW010000010">
    <property type="protein sequence ID" value="MBO0952263.1"/>
    <property type="molecule type" value="Genomic_DNA"/>
</dbReference>
<dbReference type="InterPro" id="IPR019734">
    <property type="entry name" value="TPR_rpt"/>
</dbReference>
<sequence>MRYLLIFMVLLLATGGRAQGFVWTPGLQRAYTDLTKGRLQTARQLVRAEPDTPANGLRLFVDDYVDMMTLLSSDDDQLFEKLADKESERLDQLDSFDKNSPYKRVILAEVRLHWAFVKLKFGKEAAASWDVIKAYKLLAENQRLFPAFLPTYKSLGVIRVMIGSVPDSYAWVPRLLGLRGSVRDGLADLQRAQRDSVFRTEARLAELLISAYVLRFTENDETNLSRFVAESPDNLLVRFFAVTTAMKNAHSEQALAWLATRPGGPAYVTLPVIENLLGDIYLQKGDYATALGHYKRFLATYRGQNLLKDSHYKRFLCYWLAGDDTRARPELTHVLATGRSTVEADKAAQKLAGTYLKSFPGQRQRVLMQARLAADGGFLDQAIAVLKPYSEATFQTVAERAEYQYRMGRIYQKQGNVPAAIGAFERSIVLSEPDQLSFGATSALQMGYLYQQQRNVPRARQAFEKALNYKHHEYKNSVDNKARAALNSYQ</sequence>
<protein>
    <submittedName>
        <fullName evidence="2">Tetratricopeptide repeat protein</fullName>
    </submittedName>
</protein>